<feature type="domain" description="Aminoglycoside phosphotransferase" evidence="2">
    <location>
        <begin position="85"/>
        <end position="267"/>
    </location>
</feature>
<feature type="region of interest" description="Disordered" evidence="1">
    <location>
        <begin position="59"/>
        <end position="82"/>
    </location>
</feature>
<dbReference type="SUPFAM" id="SSF56112">
    <property type="entry name" value="Protein kinase-like (PK-like)"/>
    <property type="match status" value="1"/>
</dbReference>
<dbReference type="RefSeq" id="XP_060281618.1">
    <property type="nucleotide sequence ID" value="XM_060426156.1"/>
</dbReference>
<evidence type="ECO:0000313" key="3">
    <source>
        <dbReference type="EMBL" id="KAK1765405.1"/>
    </source>
</evidence>
<comment type="caution">
    <text evidence="3">The sequence shown here is derived from an EMBL/GenBank/DDBJ whole genome shotgun (WGS) entry which is preliminary data.</text>
</comment>
<evidence type="ECO:0000259" key="2">
    <source>
        <dbReference type="Pfam" id="PF01636"/>
    </source>
</evidence>
<dbReference type="Pfam" id="PF01636">
    <property type="entry name" value="APH"/>
    <property type="match status" value="1"/>
</dbReference>
<evidence type="ECO:0000256" key="1">
    <source>
        <dbReference type="SAM" id="MobiDB-lite"/>
    </source>
</evidence>
<dbReference type="InterPro" id="IPR002575">
    <property type="entry name" value="Aminoglycoside_PTrfase"/>
</dbReference>
<evidence type="ECO:0000313" key="4">
    <source>
        <dbReference type="Proteomes" id="UP001244011"/>
    </source>
</evidence>
<dbReference type="AlphaFoldDB" id="A0AAJ0FLT1"/>
<dbReference type="InterPro" id="IPR051678">
    <property type="entry name" value="AGP_Transferase"/>
</dbReference>
<dbReference type="EMBL" id="MU839015">
    <property type="protein sequence ID" value="KAK1765405.1"/>
    <property type="molecule type" value="Genomic_DNA"/>
</dbReference>
<accession>A0AAJ0FLT1</accession>
<sequence>MTHNHINYQARLELVQEILDERFGFAVGGSLLSVTFPVGVRSRCPFKYNNFAYRISLQPPTASDRSTNNAPPQKGTGPIPEGTKEFIMRLTNPDAEDIISLASAALRGFQPHVVPHIYGWASAKSGQGWILQEFMPGSPVDEAFKTMDHEQEKKIFAQMAELLKGLQEYTLPETITAFGGVTYDDAGQIISEAMPSVGAGPWPSFEASFIGRLEVALKKADDNPYIREWRANGLRDRLEAFVAEGVPDQFGIPSSKEDRVIVHADFTLIDYDFATISHPSFEFLRSFDGAGGQFRGWTGDEEGEKAALRNAKLHGFPSPLQETQPDGAVNWEVSKDWEDALEGAGVKRPRNIQGFEGVADVDTILRSILPWRVSNSDILRLQSEEVILQCRDENEEHLDKLLSRLGW</sequence>
<dbReference type="Proteomes" id="UP001244011">
    <property type="component" value="Unassembled WGS sequence"/>
</dbReference>
<dbReference type="InterPro" id="IPR011009">
    <property type="entry name" value="Kinase-like_dom_sf"/>
</dbReference>
<proteinExistence type="predicted"/>
<dbReference type="PANTHER" id="PTHR21310:SF56">
    <property type="entry name" value="AMINOGLYCOSIDE PHOSPHOTRANSFERASE DOMAIN-CONTAINING PROTEIN"/>
    <property type="match status" value="1"/>
</dbReference>
<feature type="compositionally biased region" description="Polar residues" evidence="1">
    <location>
        <begin position="59"/>
        <end position="71"/>
    </location>
</feature>
<dbReference type="GeneID" id="85309343"/>
<dbReference type="PANTHER" id="PTHR21310">
    <property type="entry name" value="AMINOGLYCOSIDE PHOSPHOTRANSFERASE-RELATED-RELATED"/>
    <property type="match status" value="1"/>
</dbReference>
<reference evidence="3" key="1">
    <citation type="submission" date="2023-06" db="EMBL/GenBank/DDBJ databases">
        <title>Genome-scale phylogeny and comparative genomics of the fungal order Sordariales.</title>
        <authorList>
            <consortium name="Lawrence Berkeley National Laboratory"/>
            <person name="Hensen N."/>
            <person name="Bonometti L."/>
            <person name="Westerberg I."/>
            <person name="Brannstrom I.O."/>
            <person name="Guillou S."/>
            <person name="Cros-Aarteil S."/>
            <person name="Calhoun S."/>
            <person name="Haridas S."/>
            <person name="Kuo A."/>
            <person name="Mondo S."/>
            <person name="Pangilinan J."/>
            <person name="Riley R."/>
            <person name="Labutti K."/>
            <person name="Andreopoulos B."/>
            <person name="Lipzen A."/>
            <person name="Chen C."/>
            <person name="Yanf M."/>
            <person name="Daum C."/>
            <person name="Ng V."/>
            <person name="Clum A."/>
            <person name="Steindorff A."/>
            <person name="Ohm R."/>
            <person name="Martin F."/>
            <person name="Silar P."/>
            <person name="Natvig D."/>
            <person name="Lalanne C."/>
            <person name="Gautier V."/>
            <person name="Ament-Velasquez S.L."/>
            <person name="Kruys A."/>
            <person name="Hutchinson M.I."/>
            <person name="Powell A.J."/>
            <person name="Barry K."/>
            <person name="Miller A.N."/>
            <person name="Grigoriev I.V."/>
            <person name="Debuchy R."/>
            <person name="Gladieux P."/>
            <person name="Thoren M.H."/>
            <person name="Johannesson H."/>
        </authorList>
    </citation>
    <scope>NUCLEOTIDE SEQUENCE</scope>
    <source>
        <strain evidence="3">8032-3</strain>
    </source>
</reference>
<gene>
    <name evidence="3" type="ORF">QBC33DRAFT_516731</name>
</gene>
<name>A0AAJ0FLT1_9PEZI</name>
<organism evidence="3 4">
    <name type="scientific">Phialemonium atrogriseum</name>
    <dbReference type="NCBI Taxonomy" id="1093897"/>
    <lineage>
        <taxon>Eukaryota</taxon>
        <taxon>Fungi</taxon>
        <taxon>Dikarya</taxon>
        <taxon>Ascomycota</taxon>
        <taxon>Pezizomycotina</taxon>
        <taxon>Sordariomycetes</taxon>
        <taxon>Sordariomycetidae</taxon>
        <taxon>Cephalothecales</taxon>
        <taxon>Cephalothecaceae</taxon>
        <taxon>Phialemonium</taxon>
    </lineage>
</organism>
<keyword evidence="4" id="KW-1185">Reference proteome</keyword>
<protein>
    <recommendedName>
        <fullName evidence="2">Aminoglycoside phosphotransferase domain-containing protein</fullName>
    </recommendedName>
</protein>